<sequence length="590" mass="66607">MQAGKRTRPCKGASLTVLGLVLSLDESAKGPTKGAQAISCPLTAAMSSLRPETTLPIAELFRALDLKVAEQISLARSVRPGQNPFSHQVLQELDSGAQRLLVRLEELKNSHQPIQQLPPDVILTIATYLNPRTCGDCQPLMAMSQVCRYWRESLLSNWESWSFVSSEYIELLPVFLERSGSYPLEINLDSSTLLDHIIQRIEPHTNRLASLRCDLEEANIFTLQSLSQFGHSPSLHTFSIKISRPPTDTPEVEGMVLFLGDTPALRTLELFPFPLVPQFRELKRLVDLRLDVRYSTLTAVLDLLSANPSLERVRLLGNFNDDEDVRPTGSISMRQLRFLAVERCTPCLFLEKLTFPRNVRIFIRYNYIPHLPSSAYALPRAMRGYTNLQGMSSLHALMTYPNETYVDVTGPHGSVALQYTDLQNDTILSDAIDMLSVAEITHLTCEFHPTFVGVEIGKVVTIMDILPHLEEIVLVHFGSGDMQNFLSALRDMNRWMGLRRLKFVHCHQIADWISDLIHVALERESVDLMWDTVTIVDVEREPTEWFGVLEGFVGTLEIIEEEAEQVQRSVRGWDEANCTATRVSVPAWDD</sequence>
<comment type="caution">
    <text evidence="3">The sequence shown here is derived from an EMBL/GenBank/DDBJ whole genome shotgun (WGS) entry which is preliminary data.</text>
</comment>
<protein>
    <recommendedName>
        <fullName evidence="2">F-box domain-containing protein</fullName>
    </recommendedName>
</protein>
<accession>A0A9P6HK27</accession>
<name>A0A9P6HK27_9AGAM</name>
<evidence type="ECO:0000313" key="4">
    <source>
        <dbReference type="Proteomes" id="UP000736335"/>
    </source>
</evidence>
<gene>
    <name evidence="3" type="ORF">BJ322DRAFT_656143</name>
</gene>
<evidence type="ECO:0000259" key="2">
    <source>
        <dbReference type="Pfam" id="PF12937"/>
    </source>
</evidence>
<organism evidence="3 4">
    <name type="scientific">Thelephora terrestris</name>
    <dbReference type="NCBI Taxonomy" id="56493"/>
    <lineage>
        <taxon>Eukaryota</taxon>
        <taxon>Fungi</taxon>
        <taxon>Dikarya</taxon>
        <taxon>Basidiomycota</taxon>
        <taxon>Agaricomycotina</taxon>
        <taxon>Agaricomycetes</taxon>
        <taxon>Thelephorales</taxon>
        <taxon>Thelephoraceae</taxon>
        <taxon>Thelephora</taxon>
    </lineage>
</organism>
<reference evidence="3" key="2">
    <citation type="submission" date="2020-11" db="EMBL/GenBank/DDBJ databases">
        <authorList>
            <consortium name="DOE Joint Genome Institute"/>
            <person name="Kuo A."/>
            <person name="Miyauchi S."/>
            <person name="Kiss E."/>
            <person name="Drula E."/>
            <person name="Kohler A."/>
            <person name="Sanchez-Garcia M."/>
            <person name="Andreopoulos B."/>
            <person name="Barry K.W."/>
            <person name="Bonito G."/>
            <person name="Buee M."/>
            <person name="Carver A."/>
            <person name="Chen C."/>
            <person name="Cichocki N."/>
            <person name="Clum A."/>
            <person name="Culley D."/>
            <person name="Crous P.W."/>
            <person name="Fauchery L."/>
            <person name="Girlanda M."/>
            <person name="Hayes R."/>
            <person name="Keri Z."/>
            <person name="Labutti K."/>
            <person name="Lipzen A."/>
            <person name="Lombard V."/>
            <person name="Magnuson J."/>
            <person name="Maillard F."/>
            <person name="Morin E."/>
            <person name="Murat C."/>
            <person name="Nolan M."/>
            <person name="Ohm R."/>
            <person name="Pangilinan J."/>
            <person name="Pereira M."/>
            <person name="Perotto S."/>
            <person name="Peter M."/>
            <person name="Riley R."/>
            <person name="Sitrit Y."/>
            <person name="Stielow B."/>
            <person name="Szollosi G."/>
            <person name="Zifcakova L."/>
            <person name="Stursova M."/>
            <person name="Spatafora J.W."/>
            <person name="Tedersoo L."/>
            <person name="Vaario L.-M."/>
            <person name="Yamada A."/>
            <person name="Yan M."/>
            <person name="Wang P."/>
            <person name="Xu J."/>
            <person name="Bruns T."/>
            <person name="Baldrian P."/>
            <person name="Vilgalys R."/>
            <person name="Henrissat B."/>
            <person name="Grigoriev I.V."/>
            <person name="Hibbett D."/>
            <person name="Nagy L.G."/>
            <person name="Martin F.M."/>
        </authorList>
    </citation>
    <scope>NUCLEOTIDE SEQUENCE</scope>
    <source>
        <strain evidence="3">UH-Tt-Lm1</strain>
    </source>
</reference>
<evidence type="ECO:0000256" key="1">
    <source>
        <dbReference type="SAM" id="SignalP"/>
    </source>
</evidence>
<evidence type="ECO:0000313" key="3">
    <source>
        <dbReference type="EMBL" id="KAF9788708.1"/>
    </source>
</evidence>
<dbReference type="Proteomes" id="UP000736335">
    <property type="component" value="Unassembled WGS sequence"/>
</dbReference>
<feature type="chain" id="PRO_5040458542" description="F-box domain-containing protein" evidence="1">
    <location>
        <begin position="24"/>
        <end position="590"/>
    </location>
</feature>
<feature type="signal peptide" evidence="1">
    <location>
        <begin position="1"/>
        <end position="23"/>
    </location>
</feature>
<dbReference type="EMBL" id="WIUZ02000004">
    <property type="protein sequence ID" value="KAF9788708.1"/>
    <property type="molecule type" value="Genomic_DNA"/>
</dbReference>
<dbReference type="SUPFAM" id="SSF81383">
    <property type="entry name" value="F-box domain"/>
    <property type="match status" value="1"/>
</dbReference>
<dbReference type="InterPro" id="IPR036047">
    <property type="entry name" value="F-box-like_dom_sf"/>
</dbReference>
<proteinExistence type="predicted"/>
<dbReference type="Gene3D" id="1.20.1280.50">
    <property type="match status" value="1"/>
</dbReference>
<dbReference type="AlphaFoldDB" id="A0A9P6HK27"/>
<feature type="domain" description="F-box" evidence="2">
    <location>
        <begin position="114"/>
        <end position="160"/>
    </location>
</feature>
<reference evidence="3" key="1">
    <citation type="journal article" date="2020" name="Nat. Commun.">
        <title>Large-scale genome sequencing of mycorrhizal fungi provides insights into the early evolution of symbiotic traits.</title>
        <authorList>
            <person name="Miyauchi S."/>
            <person name="Kiss E."/>
            <person name="Kuo A."/>
            <person name="Drula E."/>
            <person name="Kohler A."/>
            <person name="Sanchez-Garcia M."/>
            <person name="Morin E."/>
            <person name="Andreopoulos B."/>
            <person name="Barry K.W."/>
            <person name="Bonito G."/>
            <person name="Buee M."/>
            <person name="Carver A."/>
            <person name="Chen C."/>
            <person name="Cichocki N."/>
            <person name="Clum A."/>
            <person name="Culley D."/>
            <person name="Crous P.W."/>
            <person name="Fauchery L."/>
            <person name="Girlanda M."/>
            <person name="Hayes R.D."/>
            <person name="Keri Z."/>
            <person name="LaButti K."/>
            <person name="Lipzen A."/>
            <person name="Lombard V."/>
            <person name="Magnuson J."/>
            <person name="Maillard F."/>
            <person name="Murat C."/>
            <person name="Nolan M."/>
            <person name="Ohm R.A."/>
            <person name="Pangilinan J."/>
            <person name="Pereira M.F."/>
            <person name="Perotto S."/>
            <person name="Peter M."/>
            <person name="Pfister S."/>
            <person name="Riley R."/>
            <person name="Sitrit Y."/>
            <person name="Stielow J.B."/>
            <person name="Szollosi G."/>
            <person name="Zifcakova L."/>
            <person name="Stursova M."/>
            <person name="Spatafora J.W."/>
            <person name="Tedersoo L."/>
            <person name="Vaario L.M."/>
            <person name="Yamada A."/>
            <person name="Yan M."/>
            <person name="Wang P."/>
            <person name="Xu J."/>
            <person name="Bruns T."/>
            <person name="Baldrian P."/>
            <person name="Vilgalys R."/>
            <person name="Dunand C."/>
            <person name="Henrissat B."/>
            <person name="Grigoriev I.V."/>
            <person name="Hibbett D."/>
            <person name="Nagy L.G."/>
            <person name="Martin F.M."/>
        </authorList>
    </citation>
    <scope>NUCLEOTIDE SEQUENCE</scope>
    <source>
        <strain evidence="3">UH-Tt-Lm1</strain>
    </source>
</reference>
<dbReference type="InterPro" id="IPR001810">
    <property type="entry name" value="F-box_dom"/>
</dbReference>
<dbReference type="OrthoDB" id="2777543at2759"/>
<keyword evidence="4" id="KW-1185">Reference proteome</keyword>
<dbReference type="SUPFAM" id="SSF52047">
    <property type="entry name" value="RNI-like"/>
    <property type="match status" value="1"/>
</dbReference>
<keyword evidence="1" id="KW-0732">Signal</keyword>
<dbReference type="Pfam" id="PF12937">
    <property type="entry name" value="F-box-like"/>
    <property type="match status" value="1"/>
</dbReference>
<dbReference type="CDD" id="cd09917">
    <property type="entry name" value="F-box_SF"/>
    <property type="match status" value="1"/>
</dbReference>